<dbReference type="Gene3D" id="1.20.1250.20">
    <property type="entry name" value="MFS general substrate transporter like domains"/>
    <property type="match status" value="1"/>
</dbReference>
<dbReference type="InParanoid" id="D1YYM9"/>
<dbReference type="eggNOG" id="arCOG00143">
    <property type="taxonomic scope" value="Archaea"/>
</dbReference>
<proteinExistence type="predicted"/>
<dbReference type="KEGG" id="mpd:MCP_1479"/>
<feature type="transmembrane region" description="Helical" evidence="7">
    <location>
        <begin position="444"/>
        <end position="467"/>
    </location>
</feature>
<evidence type="ECO:0000259" key="8">
    <source>
        <dbReference type="PROSITE" id="PS50850"/>
    </source>
</evidence>
<dbReference type="FunFam" id="1.20.1720.10:FF:000021">
    <property type="entry name" value="Drug resistance transporter, EmrB/QacA subfamily"/>
    <property type="match status" value="1"/>
</dbReference>
<keyword evidence="4 7" id="KW-0812">Transmembrane</keyword>
<feature type="transmembrane region" description="Helical" evidence="7">
    <location>
        <begin position="363"/>
        <end position="380"/>
    </location>
</feature>
<evidence type="ECO:0000256" key="1">
    <source>
        <dbReference type="ARBA" id="ARBA00004651"/>
    </source>
</evidence>
<evidence type="ECO:0000256" key="2">
    <source>
        <dbReference type="ARBA" id="ARBA00022448"/>
    </source>
</evidence>
<evidence type="ECO:0000256" key="3">
    <source>
        <dbReference type="ARBA" id="ARBA00022475"/>
    </source>
</evidence>
<dbReference type="GO" id="GO:0022857">
    <property type="term" value="F:transmembrane transporter activity"/>
    <property type="evidence" value="ECO:0007669"/>
    <property type="project" value="InterPro"/>
</dbReference>
<evidence type="ECO:0000256" key="4">
    <source>
        <dbReference type="ARBA" id="ARBA00022692"/>
    </source>
</evidence>
<dbReference type="InterPro" id="IPR020846">
    <property type="entry name" value="MFS_dom"/>
</dbReference>
<feature type="transmembrane region" description="Helical" evidence="7">
    <location>
        <begin position="310"/>
        <end position="331"/>
    </location>
</feature>
<dbReference type="OrthoDB" id="117970at2157"/>
<dbReference type="InterPro" id="IPR011701">
    <property type="entry name" value="MFS"/>
</dbReference>
<gene>
    <name evidence="9" type="ordered locus">MCP_1479</name>
</gene>
<sequence>MITEIINEDTGAYKNRYIIMVIVLMGIMMSVIDGTVVSIALPTITAYFNVDVSSSQWTITAYLLTMTSLLLIFGRLSEYFGKVNLFMVGFTIFTLSSLACGLSSSLIMLIVCRVIQGFGAAMVFSISGAILFQAFPENERGKAMGFLGSAVAIGSIAGPVLGGLIVDTLGWEYIFLINVPIGIILLALSLKYLNVNELKSDKLDIDWPGSAILIVSMVSLMLFLGDLGKNVSMSPVATALAVLAIVSFVAFIYRESHCAGPLLDLSIFRIKKFTLPVLAMILTFIANFMLSIVGPFYFQGVLHYSASQVGILYLVTPMVMVIAAPVTGMLYDRTRSKYYACIGMVISALGYVAMGLLVRNFNVMIAVGIFILSGIGGSLFQSPNNTETMGSLPPRKLGIASSVTSTIRNLGMALGVSISAILVTFQLTMAGYSGPILEAGSTLIPIVSNVMFVSAALCMIAAAASLLRNV</sequence>
<dbReference type="PRINTS" id="PR01036">
    <property type="entry name" value="TCRTETB"/>
</dbReference>
<dbReference type="PANTHER" id="PTHR42718:SF46">
    <property type="entry name" value="BLR6921 PROTEIN"/>
    <property type="match status" value="1"/>
</dbReference>
<dbReference type="PROSITE" id="PS50850">
    <property type="entry name" value="MFS"/>
    <property type="match status" value="1"/>
</dbReference>
<keyword evidence="6 7" id="KW-0472">Membrane</keyword>
<evidence type="ECO:0000256" key="6">
    <source>
        <dbReference type="ARBA" id="ARBA00023136"/>
    </source>
</evidence>
<accession>D1YYM9</accession>
<feature type="domain" description="Major facilitator superfamily (MFS) profile" evidence="8">
    <location>
        <begin position="19"/>
        <end position="470"/>
    </location>
</feature>
<feature type="transmembrane region" description="Helical" evidence="7">
    <location>
        <begin position="236"/>
        <end position="253"/>
    </location>
</feature>
<feature type="transmembrane region" description="Helical" evidence="7">
    <location>
        <begin position="54"/>
        <end position="73"/>
    </location>
</feature>
<organism evidence="9 10">
    <name type="scientific">Methanocella paludicola (strain DSM 17711 / JCM 13418 / NBRC 101707 / SANAE)</name>
    <dbReference type="NCBI Taxonomy" id="304371"/>
    <lineage>
        <taxon>Archaea</taxon>
        <taxon>Methanobacteriati</taxon>
        <taxon>Methanobacteriota</taxon>
        <taxon>Stenosarchaea group</taxon>
        <taxon>Methanomicrobia</taxon>
        <taxon>Methanocellales</taxon>
        <taxon>Methanocellaceae</taxon>
        <taxon>Methanocella</taxon>
    </lineage>
</organism>
<reference evidence="10" key="3">
    <citation type="journal article" date="2011" name="PLoS ONE">
        <title>Genome sequence of a mesophilic hydrogenotrophic methanogen Methanocella paludicola, the first cultivated representative of the order Methanocellales.</title>
        <authorList>
            <person name="Sakai S."/>
            <person name="Takaki Y."/>
            <person name="Shimamura S."/>
            <person name="Sekine M."/>
            <person name="Tajima T."/>
            <person name="Kosugi H."/>
            <person name="Ichikawa N."/>
            <person name="Tasumi E."/>
            <person name="Hiraki A.T."/>
            <person name="Shimizu A."/>
            <person name="Kato Y."/>
            <person name="Nishiko R."/>
            <person name="Mori K."/>
            <person name="Fujita N."/>
            <person name="Imachi H."/>
            <person name="Takai K."/>
        </authorList>
    </citation>
    <scope>NUCLEOTIDE SEQUENCE [LARGE SCALE GENOMIC DNA]</scope>
    <source>
        <strain evidence="10">DSM 17711 / JCM 13418 / NBRC 101707 / SANAE</strain>
    </source>
</reference>
<dbReference type="EMBL" id="AP011532">
    <property type="protein sequence ID" value="BAI61551.1"/>
    <property type="molecule type" value="Genomic_DNA"/>
</dbReference>
<evidence type="ECO:0000313" key="10">
    <source>
        <dbReference type="Proteomes" id="UP000001882"/>
    </source>
</evidence>
<feature type="transmembrane region" description="Helical" evidence="7">
    <location>
        <begin position="205"/>
        <end position="224"/>
    </location>
</feature>
<dbReference type="NCBIfam" id="TIGR00711">
    <property type="entry name" value="efflux_EmrB"/>
    <property type="match status" value="1"/>
</dbReference>
<dbReference type="Pfam" id="PF07690">
    <property type="entry name" value="MFS_1"/>
    <property type="match status" value="1"/>
</dbReference>
<dbReference type="PANTHER" id="PTHR42718">
    <property type="entry name" value="MAJOR FACILITATOR SUPERFAMILY MULTIDRUG TRANSPORTER MFSC"/>
    <property type="match status" value="1"/>
</dbReference>
<keyword evidence="2" id="KW-0813">Transport</keyword>
<dbReference type="SUPFAM" id="SSF103473">
    <property type="entry name" value="MFS general substrate transporter"/>
    <property type="match status" value="1"/>
</dbReference>
<name>D1YYM9_METPS</name>
<keyword evidence="10" id="KW-1185">Reference proteome</keyword>
<evidence type="ECO:0000256" key="5">
    <source>
        <dbReference type="ARBA" id="ARBA00022989"/>
    </source>
</evidence>
<feature type="transmembrane region" description="Helical" evidence="7">
    <location>
        <begin position="171"/>
        <end position="193"/>
    </location>
</feature>
<evidence type="ECO:0000313" key="9">
    <source>
        <dbReference type="EMBL" id="BAI61551.1"/>
    </source>
</evidence>
<dbReference type="InterPro" id="IPR004638">
    <property type="entry name" value="EmrB-like"/>
</dbReference>
<feature type="transmembrane region" description="Helical" evidence="7">
    <location>
        <begin position="410"/>
        <end position="432"/>
    </location>
</feature>
<feature type="transmembrane region" description="Helical" evidence="7">
    <location>
        <begin position="21"/>
        <end position="48"/>
    </location>
</feature>
<reference evidence="9 10" key="1">
    <citation type="journal article" date="2007" name="Appl. Environ. Microbiol.">
        <title>Isolation of key methanogens for global methane emission from rice paddy fields: a novel isolate affiliated with the clone cluster rice cluster I.</title>
        <authorList>
            <person name="Sakai S."/>
            <person name="Imachi H."/>
            <person name="Sekiguchi Y."/>
            <person name="Ohashi A."/>
            <person name="Harada H."/>
            <person name="Kamagata Y."/>
        </authorList>
    </citation>
    <scope>NUCLEOTIDE SEQUENCE [LARGE SCALE GENOMIC DNA]</scope>
    <source>
        <strain evidence="10">DSM 17711 / JCM 13418 / NBRC 101707 / SANAE</strain>
    </source>
</reference>
<dbReference type="CDD" id="cd17321">
    <property type="entry name" value="MFS_MMR_MDR_like"/>
    <property type="match status" value="1"/>
</dbReference>
<feature type="transmembrane region" description="Helical" evidence="7">
    <location>
        <begin position="273"/>
        <end position="298"/>
    </location>
</feature>
<dbReference type="AlphaFoldDB" id="D1YYM9"/>
<dbReference type="Gene3D" id="1.20.1720.10">
    <property type="entry name" value="Multidrug resistance protein D"/>
    <property type="match status" value="1"/>
</dbReference>
<feature type="transmembrane region" description="Helical" evidence="7">
    <location>
        <begin position="338"/>
        <end position="357"/>
    </location>
</feature>
<feature type="transmembrane region" description="Helical" evidence="7">
    <location>
        <begin position="114"/>
        <end position="132"/>
    </location>
</feature>
<keyword evidence="3" id="KW-1003">Cell membrane</keyword>
<dbReference type="Proteomes" id="UP000001882">
    <property type="component" value="Chromosome"/>
</dbReference>
<reference evidence="9 10" key="2">
    <citation type="journal article" date="2008" name="Int. J. Syst. Evol. Microbiol.">
        <title>Methanocella paludicola gen. nov., sp. nov., a methane-producing archaeon, the first isolate of the lineage 'Rice Cluster I', and proposal of the new archaeal order Methanocellales ord. nov.</title>
        <authorList>
            <person name="Sakai S."/>
            <person name="Imachi H."/>
            <person name="Hanada S."/>
            <person name="Ohashi A."/>
            <person name="Harada H."/>
            <person name="Kamagata Y."/>
        </authorList>
    </citation>
    <scope>NUCLEOTIDE SEQUENCE [LARGE SCALE GENOMIC DNA]</scope>
    <source>
        <strain evidence="10">DSM 17711 / JCM 13418 / NBRC 101707 / SANAE</strain>
    </source>
</reference>
<feature type="transmembrane region" description="Helical" evidence="7">
    <location>
        <begin position="144"/>
        <end position="165"/>
    </location>
</feature>
<comment type="subcellular location">
    <subcellularLocation>
        <location evidence="1">Cell membrane</location>
        <topology evidence="1">Multi-pass membrane protein</topology>
    </subcellularLocation>
</comment>
<keyword evidence="5 7" id="KW-1133">Transmembrane helix</keyword>
<evidence type="ECO:0000256" key="7">
    <source>
        <dbReference type="SAM" id="Phobius"/>
    </source>
</evidence>
<dbReference type="GO" id="GO:0005886">
    <property type="term" value="C:plasma membrane"/>
    <property type="evidence" value="ECO:0007669"/>
    <property type="project" value="UniProtKB-SubCell"/>
</dbReference>
<protein>
    <submittedName>
        <fullName evidence="9">MFS transporter</fullName>
    </submittedName>
</protein>
<feature type="transmembrane region" description="Helical" evidence="7">
    <location>
        <begin position="85"/>
        <end position="108"/>
    </location>
</feature>
<dbReference type="InterPro" id="IPR036259">
    <property type="entry name" value="MFS_trans_sf"/>
</dbReference>